<dbReference type="FunFam" id="3.40.50.720:FF:000084">
    <property type="entry name" value="Short-chain dehydrogenase reductase"/>
    <property type="match status" value="1"/>
</dbReference>
<dbReference type="SUPFAM" id="SSF51735">
    <property type="entry name" value="NAD(P)-binding Rossmann-fold domains"/>
    <property type="match status" value="1"/>
</dbReference>
<dbReference type="PRINTS" id="PR00081">
    <property type="entry name" value="GDHRDH"/>
</dbReference>
<dbReference type="InterPro" id="IPR020904">
    <property type="entry name" value="Sc_DH/Rdtase_CS"/>
</dbReference>
<comment type="catalytic activity">
    <reaction evidence="2">
        <text>2,5-dichlorocyclohexa-2,5-dien-1,4-diol + NAD(+) = 2,5-dichlorohydroquinone + NADH + H(+)</text>
        <dbReference type="Rhea" id="RHEA:15741"/>
        <dbReference type="ChEBI" id="CHEBI:15378"/>
        <dbReference type="ChEBI" id="CHEBI:27545"/>
        <dbReference type="ChEBI" id="CHEBI:28975"/>
        <dbReference type="ChEBI" id="CHEBI:57540"/>
        <dbReference type="ChEBI" id="CHEBI:57945"/>
    </reaction>
</comment>
<dbReference type="CDD" id="cd05233">
    <property type="entry name" value="SDR_c"/>
    <property type="match status" value="1"/>
</dbReference>
<dbReference type="EMBL" id="JAASQR010000001">
    <property type="protein sequence ID" value="NIJ15657.1"/>
    <property type="molecule type" value="Genomic_DNA"/>
</dbReference>
<evidence type="ECO:0000313" key="4">
    <source>
        <dbReference type="Proteomes" id="UP000576821"/>
    </source>
</evidence>
<evidence type="ECO:0000256" key="1">
    <source>
        <dbReference type="ARBA" id="ARBA00006484"/>
    </source>
</evidence>
<keyword evidence="4" id="KW-1185">Reference proteome</keyword>
<gene>
    <name evidence="3" type="ORF">FHS54_000606</name>
</gene>
<dbReference type="GO" id="GO:0032787">
    <property type="term" value="P:monocarboxylic acid metabolic process"/>
    <property type="evidence" value="ECO:0007669"/>
    <property type="project" value="UniProtKB-ARBA"/>
</dbReference>
<dbReference type="PANTHER" id="PTHR42879:SF2">
    <property type="entry name" value="3-OXOACYL-[ACYL-CARRIER-PROTEIN] REDUCTASE FABG"/>
    <property type="match status" value="1"/>
</dbReference>
<evidence type="ECO:0000256" key="2">
    <source>
        <dbReference type="ARBA" id="ARBA00051383"/>
    </source>
</evidence>
<comment type="similarity">
    <text evidence="1">Belongs to the short-chain dehydrogenases/reductases (SDR) family.</text>
</comment>
<dbReference type="PANTHER" id="PTHR42879">
    <property type="entry name" value="3-OXOACYL-(ACYL-CARRIER-PROTEIN) REDUCTASE"/>
    <property type="match status" value="1"/>
</dbReference>
<dbReference type="Proteomes" id="UP000576821">
    <property type="component" value="Unassembled WGS sequence"/>
</dbReference>
<organism evidence="3 4">
    <name type="scientific">Sphingobium vermicomposti</name>
    <dbReference type="NCBI Taxonomy" id="529005"/>
    <lineage>
        <taxon>Bacteria</taxon>
        <taxon>Pseudomonadati</taxon>
        <taxon>Pseudomonadota</taxon>
        <taxon>Alphaproteobacteria</taxon>
        <taxon>Sphingomonadales</taxon>
        <taxon>Sphingomonadaceae</taxon>
        <taxon>Sphingobium</taxon>
    </lineage>
</organism>
<sequence>MSVEKRLAGRAALITGAADGIGRGIALRFAEEGGSILVADFNADKGVEVVEELRGLGVEADFRKCDVTVRDDVVGAVQACVDRFGSIDVLVNNAFSGGGVQRIETLSDAQFDSCMNMCLYAAKWSMEAAFPHMRSRHWGRIINIGSLNGVNAHMGTAEYNVGKEALRAYTRSAAREWAGYGICANIICPAAVSAGYREFEKTEPEVAAATTAANPMGRMGDPEADIGGVALFLASEDARYLTGNTLFADGGAHINGAGWVPDLGPAS</sequence>
<dbReference type="Pfam" id="PF13561">
    <property type="entry name" value="adh_short_C2"/>
    <property type="match status" value="1"/>
</dbReference>
<evidence type="ECO:0000313" key="3">
    <source>
        <dbReference type="EMBL" id="NIJ15657.1"/>
    </source>
</evidence>
<dbReference type="PROSITE" id="PS00061">
    <property type="entry name" value="ADH_SHORT"/>
    <property type="match status" value="1"/>
</dbReference>
<dbReference type="AlphaFoldDB" id="A0A846M0H4"/>
<comment type="caution">
    <text evidence="3">The sequence shown here is derived from an EMBL/GenBank/DDBJ whole genome shotgun (WGS) entry which is preliminary data.</text>
</comment>
<proteinExistence type="inferred from homology"/>
<dbReference type="PRINTS" id="PR00080">
    <property type="entry name" value="SDRFAMILY"/>
</dbReference>
<dbReference type="InterPro" id="IPR050259">
    <property type="entry name" value="SDR"/>
</dbReference>
<dbReference type="Gene3D" id="3.40.50.720">
    <property type="entry name" value="NAD(P)-binding Rossmann-like Domain"/>
    <property type="match status" value="1"/>
</dbReference>
<accession>A0A846M0H4</accession>
<dbReference type="InterPro" id="IPR036291">
    <property type="entry name" value="NAD(P)-bd_dom_sf"/>
</dbReference>
<protein>
    <submittedName>
        <fullName evidence="3">NAD(P)-dependent dehydrogenase (Short-subunit alcohol dehydrogenase family)</fullName>
    </submittedName>
</protein>
<dbReference type="InterPro" id="IPR002347">
    <property type="entry name" value="SDR_fam"/>
</dbReference>
<reference evidence="3 4" key="1">
    <citation type="submission" date="2020-03" db="EMBL/GenBank/DDBJ databases">
        <title>Genomic Encyclopedia of Type Strains, Phase IV (KMG-IV): sequencing the most valuable type-strain genomes for metagenomic binning, comparative biology and taxonomic classification.</title>
        <authorList>
            <person name="Goeker M."/>
        </authorList>
    </citation>
    <scope>NUCLEOTIDE SEQUENCE [LARGE SCALE GENOMIC DNA]</scope>
    <source>
        <strain evidence="3 4">DSM 21299</strain>
    </source>
</reference>
<name>A0A846M0H4_9SPHN</name>
<dbReference type="RefSeq" id="WP_167302294.1">
    <property type="nucleotide sequence ID" value="NZ_JAASQR010000001.1"/>
</dbReference>